<dbReference type="InterPro" id="IPR008416">
    <property type="entry name" value="Baculo_VP1054"/>
</dbReference>
<accession>A0AAN0N6N3</accession>
<dbReference type="Pfam" id="PF05789">
    <property type="entry name" value="Baculo_VP1054"/>
    <property type="match status" value="1"/>
</dbReference>
<evidence type="ECO:0000313" key="1">
    <source>
        <dbReference type="EMBL" id="WYD57130.1"/>
    </source>
</evidence>
<proteinExistence type="predicted"/>
<organism evidence="1">
    <name type="scientific">Nesodiprion zhejiangensis nucleopolyhedrovirus</name>
    <dbReference type="NCBI Taxonomy" id="3135970"/>
    <lineage>
        <taxon>Viruses</taxon>
        <taxon>Viruses incertae sedis</taxon>
        <taxon>Naldaviricetes</taxon>
        <taxon>Lefavirales</taxon>
        <taxon>Baculoviridae</taxon>
    </lineage>
</organism>
<gene>
    <name evidence="1" type="primary">vp1054</name>
    <name evidence="1" type="ORF">NezhNPV_ORF85</name>
</gene>
<dbReference type="EMBL" id="OR723730">
    <property type="protein sequence ID" value="WYD57130.1"/>
    <property type="molecule type" value="Genomic_DNA"/>
</dbReference>
<sequence length="271" mass="32034">MIPELNLYDSKNELFLKYLTPETEIIRYVKQTDTTILAYTNDTDFHRYKSLEEAGESNMHVLYNIKQQLTDITSNLLKKDRLVVMKKRLFIDIFYNAVGTIHVLPQDVLVYEPLQTTDKLFVTNGYIKTRYTYANISIYYSLLIINTLLTLCLKEQNPITDANKSYANILRIVGKCPHNNNNLGMCKRNFANHVFKNNHLFDIPLKLLKQFLVFQKLILSPNRPDSYIYRFTIKLLKNNVLYNVESEILNDHMMFIERIFDYFEHPHTVQT</sequence>
<protein>
    <submittedName>
        <fullName evidence="1">Viral capsid protein 1054</fullName>
    </submittedName>
</protein>
<name>A0AAN0N6N3_9BACU</name>
<reference evidence="1" key="1">
    <citation type="submission" date="2023-10" db="EMBL/GenBank/DDBJ databases">
        <authorList>
            <person name="Wang Q."/>
        </authorList>
    </citation>
    <scope>NUCLEOTIDE SEQUENCE</scope>
    <source>
        <strain evidence="1">BJZYA2014</strain>
    </source>
</reference>